<organism evidence="1 4">
    <name type="scientific">Yersinia pekkanenii</name>
    <dbReference type="NCBI Taxonomy" id="1288385"/>
    <lineage>
        <taxon>Bacteria</taxon>
        <taxon>Pseudomonadati</taxon>
        <taxon>Pseudomonadota</taxon>
        <taxon>Gammaproteobacteria</taxon>
        <taxon>Enterobacterales</taxon>
        <taxon>Yersiniaceae</taxon>
        <taxon>Yersinia</taxon>
    </lineage>
</organism>
<dbReference type="AlphaFoldDB" id="A0A0T9RAS7"/>
<dbReference type="NCBIfam" id="NF047561">
    <property type="entry name" value="orf58_phage_fam"/>
    <property type="match status" value="1"/>
</dbReference>
<dbReference type="EMBL" id="CWJL01000044">
    <property type="protein sequence ID" value="CRY69338.1"/>
    <property type="molecule type" value="Genomic_DNA"/>
</dbReference>
<dbReference type="STRING" id="1288385.ERS137968_04490"/>
<evidence type="ECO:0000313" key="4">
    <source>
        <dbReference type="Proteomes" id="UP000045840"/>
    </source>
</evidence>
<protein>
    <recommendedName>
        <fullName evidence="5">Bacteriophage protein</fullName>
    </recommendedName>
</protein>
<gene>
    <name evidence="1" type="ORF">ERS008529_04297</name>
    <name evidence="2" type="ORF">ERS137968_04490</name>
</gene>
<evidence type="ECO:0008006" key="5">
    <source>
        <dbReference type="Google" id="ProtNLM"/>
    </source>
</evidence>
<dbReference type="RefSeq" id="WP_049615105.1">
    <property type="nucleotide sequence ID" value="NZ_CAWMMU010000044.1"/>
</dbReference>
<name>A0A0T9RAS7_9GAMM</name>
<evidence type="ECO:0000313" key="2">
    <source>
        <dbReference type="EMBL" id="CRY69338.1"/>
    </source>
</evidence>
<dbReference type="Proteomes" id="UP000044625">
    <property type="component" value="Unassembled WGS sequence"/>
</dbReference>
<reference evidence="1" key="1">
    <citation type="submission" date="2015-03" db="EMBL/GenBank/DDBJ databases">
        <authorList>
            <person name="Murphy D."/>
        </authorList>
    </citation>
    <scope>NUCLEOTIDE SEQUENCE [LARGE SCALE GENOMIC DNA]</scope>
    <source>
        <strain evidence="1">A125KOH2</strain>
    </source>
</reference>
<reference evidence="2 3" key="2">
    <citation type="submission" date="2015-03" db="EMBL/GenBank/DDBJ databases">
        <authorList>
            <consortium name="Pathogen Informatics"/>
            <person name="Murphy D."/>
        </authorList>
    </citation>
    <scope>NUCLEOTIDE SEQUENCE [LARGE SCALE GENOMIC DNA]</scope>
    <source>
        <strain evidence="2">Type strain: CIP110230</strain>
        <strain evidence="3">type strain: CIP110230</strain>
    </source>
</reference>
<evidence type="ECO:0000313" key="3">
    <source>
        <dbReference type="Proteomes" id="UP000044625"/>
    </source>
</evidence>
<reference evidence="4" key="3">
    <citation type="submission" date="2015-03" db="EMBL/GenBank/DDBJ databases">
        <authorList>
            <consortium name="Pathogen Informatics"/>
        </authorList>
    </citation>
    <scope>NUCLEOTIDE SEQUENCE [LARGE SCALE GENOMIC DNA]</scope>
    <source>
        <strain evidence="4">A125KOH2</strain>
    </source>
</reference>
<dbReference type="EMBL" id="CQAZ01000062">
    <property type="protein sequence ID" value="CNI53542.1"/>
    <property type="molecule type" value="Genomic_DNA"/>
</dbReference>
<dbReference type="OrthoDB" id="2087522at2"/>
<evidence type="ECO:0000313" key="1">
    <source>
        <dbReference type="EMBL" id="CNI53542.1"/>
    </source>
</evidence>
<keyword evidence="3" id="KW-1185">Reference proteome</keyword>
<accession>A0A0T9RAS7</accession>
<proteinExistence type="predicted"/>
<dbReference type="Proteomes" id="UP000045840">
    <property type="component" value="Unassembled WGS sequence"/>
</dbReference>
<sequence>MSKNWIRHFELMLLDKDGKGINFTDFKVTFNIEWYNISNPRAAIFKIYNLSQNTINRITGTEFSKLRVIAGYDGSTSPNGQNEDANFGEIFSGDIRYTITGRDNPTDTFILIQAIDGHNAFINATINQTIAAGYAVADINDLLMRNLAPFGITQGVMPEMPPTVFPRGKTMYGMTRDYLDNVAKQCKATWQFVNGKVEMVPNDKYVHEAIVLNSDTGLIGMPQQTIGAGVNVRCLINPNIRLNGLIQLNQESVYRTQLSNEDTRVGRFQETDENGNQVVSGLIKDENGNFVAGPPVSQPASIATDGVYIVRGISYTGDTRGNPWYMDMMCEARGARDLVTNASSERGL</sequence>